<dbReference type="EMBL" id="JAHXRF010000003">
    <property type="protein sequence ID" value="MBW4865002.1"/>
    <property type="molecule type" value="Genomic_DNA"/>
</dbReference>
<dbReference type="AlphaFoldDB" id="A0AAW4NNE3"/>
<reference evidence="2" key="1">
    <citation type="submission" date="2021-07" db="EMBL/GenBank/DDBJ databases">
        <title>Genomic diversity and antimicrobial resistance of Prevotella spp. isolated from chronic lung disease airways.</title>
        <authorList>
            <person name="Webb K.A."/>
            <person name="Olagoke O.S."/>
            <person name="Baird T."/>
            <person name="Neill J."/>
            <person name="Pham A."/>
            <person name="Wells T.J."/>
            <person name="Ramsay K.A."/>
            <person name="Bell S.C."/>
            <person name="Sarovich D.S."/>
            <person name="Price E.P."/>
        </authorList>
    </citation>
    <scope>NUCLEOTIDE SEQUENCE</scope>
    <source>
        <strain evidence="2">SCHI0047.S.3</strain>
    </source>
</reference>
<evidence type="ECO:0000313" key="2">
    <source>
        <dbReference type="EMBL" id="MBW4865002.1"/>
    </source>
</evidence>
<evidence type="ECO:0000313" key="3">
    <source>
        <dbReference type="Proteomes" id="UP001196873"/>
    </source>
</evidence>
<feature type="chain" id="PRO_5043935587" evidence="1">
    <location>
        <begin position="24"/>
        <end position="530"/>
    </location>
</feature>
<name>A0AAW4NNE3_9BACT</name>
<sequence>MRKHSRTALFIGAFLMISSSLYAINTPVDSIKKRNLMNDLNYQLTWQESVSQGKTPLWMASNHFGLGSLKTSNGYLRASVMRPLTQDSARHWGLGYGIDLALPHGFTSKFIVQQAFVDFRWHHGLLTIGAKEQPMALKDQQLSSGSQTLGINARPIPEVRISLPSYWVVPYTGRWLRLKGHIAYGISTDDRWQKDFTQRQYRYTENTLYHSKAGYLMIGNPERHVPFSVELGLEMACQFGGKSFIREGNHIKEIKNSNSLRSFKNAFFPGGTDVTDENFINAEGNQLGSWVTRLNYDKAQWGLSLYADQYFEDNSSLIHINKNGWGNGADKHRQVRSRYFAYDFKDWMLGAELRLKQTPWLRKVVIEYLYTKYQGGPVYHDHTANVTEHICGRDNYYNHHLFTGWQHWGMVIGNPLYMSPVYNTDQTIEVKDNRFIAWHMGAEGTLSRGLDYRLLATYQKGFGTYYDFYPDPKHNVSMLFEACYAWPKGTRFADWSVKGSFAFDCGKLYGTNSGLQITIIKSGILHLKHK</sequence>
<organism evidence="2 3">
    <name type="scientific">Segatella salivae</name>
    <dbReference type="NCBI Taxonomy" id="228604"/>
    <lineage>
        <taxon>Bacteria</taxon>
        <taxon>Pseudomonadati</taxon>
        <taxon>Bacteroidota</taxon>
        <taxon>Bacteroidia</taxon>
        <taxon>Bacteroidales</taxon>
        <taxon>Prevotellaceae</taxon>
        <taxon>Segatella</taxon>
    </lineage>
</organism>
<accession>A0AAW4NNE3</accession>
<protein>
    <submittedName>
        <fullName evidence="2">Capsule assembly Wzi family protein</fullName>
    </submittedName>
</protein>
<comment type="caution">
    <text evidence="2">The sequence shown here is derived from an EMBL/GenBank/DDBJ whole genome shotgun (WGS) entry which is preliminary data.</text>
</comment>
<dbReference type="RefSeq" id="WP_219427362.1">
    <property type="nucleotide sequence ID" value="NZ_JAHXRD010000003.1"/>
</dbReference>
<feature type="signal peptide" evidence="1">
    <location>
        <begin position="1"/>
        <end position="23"/>
    </location>
</feature>
<gene>
    <name evidence="2" type="ORF">KZY68_02985</name>
</gene>
<evidence type="ECO:0000256" key="1">
    <source>
        <dbReference type="SAM" id="SignalP"/>
    </source>
</evidence>
<proteinExistence type="predicted"/>
<dbReference type="Proteomes" id="UP001196873">
    <property type="component" value="Unassembled WGS sequence"/>
</dbReference>
<keyword evidence="1" id="KW-0732">Signal</keyword>